<keyword evidence="1" id="KW-0812">Transmembrane</keyword>
<evidence type="ECO:0000313" key="3">
    <source>
        <dbReference type="Proteomes" id="UP001515480"/>
    </source>
</evidence>
<proteinExistence type="predicted"/>
<feature type="transmembrane region" description="Helical" evidence="1">
    <location>
        <begin position="6"/>
        <end position="25"/>
    </location>
</feature>
<protein>
    <recommendedName>
        <fullName evidence="4">Post-GPI attachment to proteins factor 3</fullName>
    </recommendedName>
</protein>
<dbReference type="EMBL" id="JBGBPQ010000006">
    <property type="protein sequence ID" value="KAL1523417.1"/>
    <property type="molecule type" value="Genomic_DNA"/>
</dbReference>
<keyword evidence="1" id="KW-0472">Membrane</keyword>
<feature type="transmembrane region" description="Helical" evidence="1">
    <location>
        <begin position="111"/>
        <end position="130"/>
    </location>
</feature>
<accession>A0AB34JRF5</accession>
<comment type="caution">
    <text evidence="2">The sequence shown here is derived from an EMBL/GenBank/DDBJ whole genome shotgun (WGS) entry which is preliminary data.</text>
</comment>
<feature type="transmembrane region" description="Helical" evidence="1">
    <location>
        <begin position="46"/>
        <end position="66"/>
    </location>
</feature>
<feature type="transmembrane region" description="Helical" evidence="1">
    <location>
        <begin position="176"/>
        <end position="194"/>
    </location>
</feature>
<dbReference type="Proteomes" id="UP001515480">
    <property type="component" value="Unassembled WGS sequence"/>
</dbReference>
<keyword evidence="1" id="KW-1133">Transmembrane helix</keyword>
<name>A0AB34JRF5_PRYPA</name>
<gene>
    <name evidence="2" type="ORF">AB1Y20_018357</name>
</gene>
<sequence length="195" mass="21992">MPARLLVPQLLGFIALLAAAVQFYTDREHGSKHCKVPLSWRAHRGLLSLYSLSSLMFCLTGAYILLLCHAYPQRSLYTQQYVEGLLWIWSGCISYACDAVDLGVKSWSHPIDRLSATLFIAYNVLAYVAYARMGALPVAATIEFPLSLMSGLFCFKRSGDAVHKGDMEGYFFWHTAWHFVLPITGILHFSLIYFI</sequence>
<evidence type="ECO:0008006" key="4">
    <source>
        <dbReference type="Google" id="ProtNLM"/>
    </source>
</evidence>
<organism evidence="2 3">
    <name type="scientific">Prymnesium parvum</name>
    <name type="common">Toxic golden alga</name>
    <dbReference type="NCBI Taxonomy" id="97485"/>
    <lineage>
        <taxon>Eukaryota</taxon>
        <taxon>Haptista</taxon>
        <taxon>Haptophyta</taxon>
        <taxon>Prymnesiophyceae</taxon>
        <taxon>Prymnesiales</taxon>
        <taxon>Prymnesiaceae</taxon>
        <taxon>Prymnesium</taxon>
    </lineage>
</organism>
<evidence type="ECO:0000313" key="2">
    <source>
        <dbReference type="EMBL" id="KAL1523417.1"/>
    </source>
</evidence>
<dbReference type="AlphaFoldDB" id="A0AB34JRF5"/>
<keyword evidence="3" id="KW-1185">Reference proteome</keyword>
<reference evidence="2 3" key="1">
    <citation type="journal article" date="2024" name="Science">
        <title>Giant polyketide synthase enzymes in the biosynthesis of giant marine polyether toxins.</title>
        <authorList>
            <person name="Fallon T.R."/>
            <person name="Shende V.V."/>
            <person name="Wierzbicki I.H."/>
            <person name="Pendleton A.L."/>
            <person name="Watervoot N.F."/>
            <person name="Auber R.P."/>
            <person name="Gonzalez D.J."/>
            <person name="Wisecaver J.H."/>
            <person name="Moore B.S."/>
        </authorList>
    </citation>
    <scope>NUCLEOTIDE SEQUENCE [LARGE SCALE GENOMIC DNA]</scope>
    <source>
        <strain evidence="2 3">12B1</strain>
    </source>
</reference>
<feature type="transmembrane region" description="Helical" evidence="1">
    <location>
        <begin position="136"/>
        <end position="155"/>
    </location>
</feature>
<evidence type="ECO:0000256" key="1">
    <source>
        <dbReference type="SAM" id="Phobius"/>
    </source>
</evidence>